<dbReference type="InterPro" id="IPR043690">
    <property type="entry name" value="RimI"/>
</dbReference>
<evidence type="ECO:0000256" key="1">
    <source>
        <dbReference type="ARBA" id="ARBA00005395"/>
    </source>
</evidence>
<evidence type="ECO:0000256" key="4">
    <source>
        <dbReference type="ARBA" id="ARBA00023315"/>
    </source>
</evidence>
<dbReference type="InterPro" id="IPR006464">
    <property type="entry name" value="AcTrfase_RimI/Ard1"/>
</dbReference>
<name>T1A9U5_9ZZZZ</name>
<evidence type="ECO:0000313" key="6">
    <source>
        <dbReference type="EMBL" id="EQD29907.1"/>
    </source>
</evidence>
<keyword evidence="3 7" id="KW-0808">Transferase</keyword>
<sequence length="161" mass="18127">MSAAPAVAHRSFRRLHKGDLPRVMEIERSAYRQCWTEGIFHDCLRVGYECWAILEATEIVGYGIVSIGAAEAHLLNLCVTPARQGCGLGRELLHYLIGWASDHGALAMYLEVRLSNIRAQSLYRVFGFREIGRRNGYYPADAFLVREDALLFRLDLVGEGI</sequence>
<dbReference type="InterPro" id="IPR016181">
    <property type="entry name" value="Acyl_CoA_acyltransferase"/>
</dbReference>
<reference evidence="7" key="2">
    <citation type="journal article" date="2014" name="ISME J.">
        <title>Microbial stratification in low pH oxic and suboxic macroscopic growths along an acid mine drainage.</title>
        <authorList>
            <person name="Mendez-Garcia C."/>
            <person name="Mesa V."/>
            <person name="Sprenger R.R."/>
            <person name="Richter M."/>
            <person name="Diez M.S."/>
            <person name="Solano J."/>
            <person name="Bargiela R."/>
            <person name="Golyshina O.V."/>
            <person name="Manteca A."/>
            <person name="Ramos J.L."/>
            <person name="Gallego J.R."/>
            <person name="Llorente I."/>
            <person name="Martins Dos Santos V.A."/>
            <person name="Jensen O.N."/>
            <person name="Pelaez A.I."/>
            <person name="Sanchez J."/>
            <person name="Ferrer M."/>
        </authorList>
    </citation>
    <scope>NUCLEOTIDE SEQUENCE</scope>
</reference>
<reference evidence="7" key="1">
    <citation type="submission" date="2013-08" db="EMBL/GenBank/DDBJ databases">
        <authorList>
            <person name="Mendez C."/>
            <person name="Richter M."/>
            <person name="Ferrer M."/>
            <person name="Sanchez J."/>
        </authorList>
    </citation>
    <scope>NUCLEOTIDE SEQUENCE</scope>
</reference>
<gene>
    <name evidence="7" type="ORF">B1B_10030</name>
    <name evidence="6" type="ORF">B2A_14387</name>
</gene>
<accession>T1A9U5</accession>
<comment type="caution">
    <text evidence="7">The sequence shown here is derived from an EMBL/GenBank/DDBJ whole genome shotgun (WGS) entry which is preliminary data.</text>
</comment>
<keyword evidence="2" id="KW-0963">Cytoplasm</keyword>
<dbReference type="NCBIfam" id="TIGR01575">
    <property type="entry name" value="rimI"/>
    <property type="match status" value="1"/>
</dbReference>
<dbReference type="PROSITE" id="PS51186">
    <property type="entry name" value="GNAT"/>
    <property type="match status" value="1"/>
</dbReference>
<dbReference type="InterPro" id="IPR050680">
    <property type="entry name" value="YpeA/RimI_acetyltransf"/>
</dbReference>
<dbReference type="AlphaFoldDB" id="T1A9U5"/>
<comment type="similarity">
    <text evidence="1">Belongs to the acetyltransferase family. RimI subfamily.</text>
</comment>
<dbReference type="Gene3D" id="3.40.630.30">
    <property type="match status" value="1"/>
</dbReference>
<proteinExistence type="inferred from homology"/>
<dbReference type="EMBL" id="AUZY01006610">
    <property type="protein sequence ID" value="EQD53797.1"/>
    <property type="molecule type" value="Genomic_DNA"/>
</dbReference>
<dbReference type="CDD" id="cd04301">
    <property type="entry name" value="NAT_SF"/>
    <property type="match status" value="1"/>
</dbReference>
<evidence type="ECO:0000259" key="5">
    <source>
        <dbReference type="PROSITE" id="PS51186"/>
    </source>
</evidence>
<dbReference type="EC" id="2.3.1.-" evidence="7"/>
<organism evidence="7">
    <name type="scientific">mine drainage metagenome</name>
    <dbReference type="NCBI Taxonomy" id="410659"/>
    <lineage>
        <taxon>unclassified sequences</taxon>
        <taxon>metagenomes</taxon>
        <taxon>ecological metagenomes</taxon>
    </lineage>
</organism>
<evidence type="ECO:0000313" key="7">
    <source>
        <dbReference type="EMBL" id="EQD53797.1"/>
    </source>
</evidence>
<keyword evidence="4 7" id="KW-0012">Acyltransferase</keyword>
<protein>
    <submittedName>
        <fullName evidence="7">Ribosomal-protein-alanine acetyltransferase</fullName>
        <ecNumber evidence="7">2.3.1.-</ecNumber>
    </submittedName>
</protein>
<dbReference type="InterPro" id="IPR000182">
    <property type="entry name" value="GNAT_dom"/>
</dbReference>
<dbReference type="PANTHER" id="PTHR43420">
    <property type="entry name" value="ACETYLTRANSFERASE"/>
    <property type="match status" value="1"/>
</dbReference>
<evidence type="ECO:0000256" key="3">
    <source>
        <dbReference type="ARBA" id="ARBA00022679"/>
    </source>
</evidence>
<feature type="domain" description="N-acetyltransferase" evidence="5">
    <location>
        <begin position="10"/>
        <end position="157"/>
    </location>
</feature>
<dbReference type="Pfam" id="PF00583">
    <property type="entry name" value="Acetyltransf_1"/>
    <property type="match status" value="1"/>
</dbReference>
<dbReference type="HAMAP" id="MF_02210">
    <property type="entry name" value="RimI"/>
    <property type="match status" value="1"/>
</dbReference>
<dbReference type="GO" id="GO:0008080">
    <property type="term" value="F:N-acetyltransferase activity"/>
    <property type="evidence" value="ECO:0007669"/>
    <property type="project" value="InterPro"/>
</dbReference>
<evidence type="ECO:0000256" key="2">
    <source>
        <dbReference type="ARBA" id="ARBA00022490"/>
    </source>
</evidence>
<dbReference type="EMBL" id="AUZZ01010441">
    <property type="protein sequence ID" value="EQD29907.1"/>
    <property type="molecule type" value="Genomic_DNA"/>
</dbReference>
<dbReference type="PANTHER" id="PTHR43420:SF44">
    <property type="entry name" value="ACETYLTRANSFERASE YPEA"/>
    <property type="match status" value="1"/>
</dbReference>
<dbReference type="SUPFAM" id="SSF55729">
    <property type="entry name" value="Acyl-CoA N-acyltransferases (Nat)"/>
    <property type="match status" value="1"/>
</dbReference>